<reference evidence="2 3" key="1">
    <citation type="journal article" date="2020" name="Elife">
        <title>Loss of centromere function drives karyotype evolution in closely related Malassezia species.</title>
        <authorList>
            <person name="Sankaranarayanan S.R."/>
            <person name="Ianiri G."/>
            <person name="Coelho M.A."/>
            <person name="Reza M.H."/>
            <person name="Thimmappa B.C."/>
            <person name="Ganguly P."/>
            <person name="Vadnala R.N."/>
            <person name="Sun S."/>
            <person name="Siddharthan R."/>
            <person name="Tellgren-Roth C."/>
            <person name="Dawson T.L."/>
            <person name="Heitman J."/>
            <person name="Sanyal K."/>
        </authorList>
    </citation>
    <scope>NUCLEOTIDE SEQUENCE [LARGE SCALE GENOMIC DNA]</scope>
    <source>
        <strain evidence="2">CBS14141</strain>
    </source>
</reference>
<proteinExistence type="predicted"/>
<gene>
    <name evidence="2" type="ORF">GLX27_003508</name>
</gene>
<feature type="compositionally biased region" description="Low complexity" evidence="1">
    <location>
        <begin position="135"/>
        <end position="180"/>
    </location>
</feature>
<dbReference type="PANTHER" id="PTHR28265">
    <property type="entry name" value="MAINTENANCE OF TELOMERE CAPPING PROTEIN 1"/>
    <property type="match status" value="1"/>
</dbReference>
<organism evidence="2 3">
    <name type="scientific">Malassezia furfur</name>
    <name type="common">Pityriasis versicolor infection agent</name>
    <name type="synonym">Pityrosporum furfur</name>
    <dbReference type="NCBI Taxonomy" id="55194"/>
    <lineage>
        <taxon>Eukaryota</taxon>
        <taxon>Fungi</taxon>
        <taxon>Dikarya</taxon>
        <taxon>Basidiomycota</taxon>
        <taxon>Ustilaginomycotina</taxon>
        <taxon>Malasseziomycetes</taxon>
        <taxon>Malasseziales</taxon>
        <taxon>Malasseziaceae</taxon>
        <taxon>Malassezia</taxon>
    </lineage>
</organism>
<sequence length="486" mass="51399">MASQRKQDVDALLADLSFESKPSTASVSPRSTHPRAPAKGEDVQSLLDDLEGLVQRRRSHGEAREATAAVSAHASAERPLSGKQTPSVSGARTPSISGARTPNLSATRAPSRFASPTPASNDDAPQEPKQPPAAPTASAVPQAAPVAATQEASAAAAPSSKAAAPTESATTDSTLSSWGQWGGSWFSNATRIADQARHELERRAAAVVQKAPPMDSGVQQPIQDIGNRFAERFRGLVKEAGLDSLGQNLTAAGRRGWSDIVNAVAPPMEAHESVDVTLSHDMIGYDGIESLAFKVLSRILQQADITQVDVHTVSSEKEPVQDEQPAQALHIAANRSEGIVQAKAAIEPLSSSVPARSAAPQENTLTVPDSTCPIVLRLQPFYESALPHDADLFNEAPTSSTGAPVDTNQGVSFLVWWVDPTYRLSHATISQAIPAWWLTVPLEHNVWVEQAMCDAIEGALAVVAQDYVQSRLATFRQAISAAQNSG</sequence>
<feature type="region of interest" description="Disordered" evidence="1">
    <location>
        <begin position="1"/>
        <end position="180"/>
    </location>
</feature>
<feature type="compositionally biased region" description="Polar residues" evidence="1">
    <location>
        <begin position="82"/>
        <end position="108"/>
    </location>
</feature>
<feature type="compositionally biased region" description="Low complexity" evidence="1">
    <location>
        <begin position="66"/>
        <end position="78"/>
    </location>
</feature>
<dbReference type="InterPro" id="IPR018814">
    <property type="entry name" value="DUF5427"/>
</dbReference>
<accession>A0ABY8ETG0</accession>
<evidence type="ECO:0000313" key="3">
    <source>
        <dbReference type="Proteomes" id="UP000818624"/>
    </source>
</evidence>
<dbReference type="PANTHER" id="PTHR28265:SF1">
    <property type="entry name" value="MAINTENANCE OF TELOMERE CAPPING PROTEIN 1"/>
    <property type="match status" value="1"/>
</dbReference>
<name>A0ABY8ETG0_MALFU</name>
<feature type="compositionally biased region" description="Polar residues" evidence="1">
    <location>
        <begin position="20"/>
        <end position="31"/>
    </location>
</feature>
<keyword evidence="3" id="KW-1185">Reference proteome</keyword>
<dbReference type="Proteomes" id="UP000818624">
    <property type="component" value="Chromosome 3"/>
</dbReference>
<evidence type="ECO:0000313" key="2">
    <source>
        <dbReference type="EMBL" id="WFD48837.1"/>
    </source>
</evidence>
<protein>
    <recommendedName>
        <fullName evidence="4">Maintenance of telomere capping protein 1</fullName>
    </recommendedName>
</protein>
<evidence type="ECO:0008006" key="4">
    <source>
        <dbReference type="Google" id="ProtNLM"/>
    </source>
</evidence>
<dbReference type="EMBL" id="CP046236">
    <property type="protein sequence ID" value="WFD48837.1"/>
    <property type="molecule type" value="Genomic_DNA"/>
</dbReference>
<dbReference type="Pfam" id="PF10310">
    <property type="entry name" value="DUF5427"/>
    <property type="match status" value="1"/>
</dbReference>
<evidence type="ECO:0000256" key="1">
    <source>
        <dbReference type="SAM" id="MobiDB-lite"/>
    </source>
</evidence>